<feature type="signal peptide" evidence="1">
    <location>
        <begin position="1"/>
        <end position="19"/>
    </location>
</feature>
<keyword evidence="1" id="KW-0732">Signal</keyword>
<accession>A0A7D5VBR8</accession>
<keyword evidence="3" id="KW-1185">Reference proteome</keyword>
<sequence length="182" mass="19953">MKYPLLALSLCLPLLTVQAAPSKASSNASAASKDNPFTKERTQAAGNLSTTLVTIQKMANGCKGKGELSEEIVKKTVQGWQTQNKNYLQVHFDYVSGYLAAIKQVEGEEAEKKALAEMTKFNNDEANKIVKTMIEKDGVELGCKKYFGILASGALDIKEGYPDFKIWKGMLEYSKKSTSAKK</sequence>
<dbReference type="EMBL" id="CP058952">
    <property type="protein sequence ID" value="QLI82874.1"/>
    <property type="molecule type" value="Genomic_DNA"/>
</dbReference>
<proteinExistence type="predicted"/>
<dbReference type="RefSeq" id="WP_180306948.1">
    <property type="nucleotide sequence ID" value="NZ_CP058952.1"/>
</dbReference>
<evidence type="ECO:0000313" key="3">
    <source>
        <dbReference type="Proteomes" id="UP000510822"/>
    </source>
</evidence>
<dbReference type="Proteomes" id="UP000510822">
    <property type="component" value="Chromosome"/>
</dbReference>
<dbReference type="AlphaFoldDB" id="A0A7D5VBR8"/>
<feature type="chain" id="PRO_5028845059" evidence="1">
    <location>
        <begin position="20"/>
        <end position="182"/>
    </location>
</feature>
<name>A0A7D5VBR8_9NEIS</name>
<gene>
    <name evidence="2" type="ORF">HZU75_15850</name>
</gene>
<reference evidence="2 3" key="1">
    <citation type="journal article" date="2016" name="Int. J. Syst. Evol. Microbiol.">
        <title>Chitinibacter fontanus sp. nov., isolated from a spring.</title>
        <authorList>
            <person name="Sheu S.Y."/>
            <person name="Li Y.S."/>
            <person name="Young C.C."/>
            <person name="Chen W.M."/>
        </authorList>
    </citation>
    <scope>NUCLEOTIDE SEQUENCE [LARGE SCALE GENOMIC DNA]</scope>
    <source>
        <strain evidence="2 3">STM-7</strain>
    </source>
</reference>
<evidence type="ECO:0000256" key="1">
    <source>
        <dbReference type="SAM" id="SignalP"/>
    </source>
</evidence>
<dbReference type="KEGG" id="cfon:HZU75_15850"/>
<protein>
    <submittedName>
        <fullName evidence="2">Uncharacterized protein</fullName>
    </submittedName>
</protein>
<evidence type="ECO:0000313" key="2">
    <source>
        <dbReference type="EMBL" id="QLI82874.1"/>
    </source>
</evidence>
<organism evidence="2 3">
    <name type="scientific">Chitinibacter fontanus</name>
    <dbReference type="NCBI Taxonomy" id="1737446"/>
    <lineage>
        <taxon>Bacteria</taxon>
        <taxon>Pseudomonadati</taxon>
        <taxon>Pseudomonadota</taxon>
        <taxon>Betaproteobacteria</taxon>
        <taxon>Neisseriales</taxon>
        <taxon>Chitinibacteraceae</taxon>
        <taxon>Chitinibacter</taxon>
    </lineage>
</organism>